<evidence type="ECO:0000256" key="1">
    <source>
        <dbReference type="ARBA" id="ARBA00010692"/>
    </source>
</evidence>
<dbReference type="GO" id="GO:0005886">
    <property type="term" value="C:plasma membrane"/>
    <property type="evidence" value="ECO:0007669"/>
    <property type="project" value="UniProtKB-SubCell"/>
</dbReference>
<evidence type="ECO:0000256" key="3">
    <source>
        <dbReference type="SAM" id="Phobius"/>
    </source>
</evidence>
<comment type="similarity">
    <text evidence="1 2">Belongs to the BioY family.</text>
</comment>
<keyword evidence="5" id="KW-1185">Reference proteome</keyword>
<accession>A0A1H7NQA5</accession>
<gene>
    <name evidence="4" type="ORF">SAMN04488526_2276</name>
</gene>
<dbReference type="InterPro" id="IPR003784">
    <property type="entry name" value="BioY"/>
</dbReference>
<sequence length="191" mass="19285">MTLTATALGRMTVMKQAALVLGGTVVLALASQVAVPFYPVPMTMTTFAVLSIGFAYGARLGALTVLAWLLEGALGAPVFANAMNGAAFFGPTAGFLIGFIGMAFLAGLASERGLAAMAGIGLLASALLYIPGLAWPMGLAELVGVQVWGSDLAFPALFDAFAAKFLLGDAVKAVLAALLVSGGFAALRRNG</sequence>
<keyword evidence="2" id="KW-1003">Cell membrane</keyword>
<dbReference type="GO" id="GO:0015225">
    <property type="term" value="F:biotin transmembrane transporter activity"/>
    <property type="evidence" value="ECO:0007669"/>
    <property type="project" value="UniProtKB-UniRule"/>
</dbReference>
<dbReference type="Proteomes" id="UP000199283">
    <property type="component" value="Unassembled WGS sequence"/>
</dbReference>
<keyword evidence="2" id="KW-0813">Transport</keyword>
<evidence type="ECO:0000256" key="2">
    <source>
        <dbReference type="PIRNR" id="PIRNR016661"/>
    </source>
</evidence>
<dbReference type="Pfam" id="PF02632">
    <property type="entry name" value="BioY"/>
    <property type="match status" value="1"/>
</dbReference>
<dbReference type="Gene3D" id="1.10.1760.20">
    <property type="match status" value="1"/>
</dbReference>
<evidence type="ECO:0000313" key="4">
    <source>
        <dbReference type="EMBL" id="SEL25740.1"/>
    </source>
</evidence>
<feature type="transmembrane region" description="Helical" evidence="3">
    <location>
        <begin position="82"/>
        <end position="108"/>
    </location>
</feature>
<feature type="transmembrane region" description="Helical" evidence="3">
    <location>
        <begin position="170"/>
        <end position="187"/>
    </location>
</feature>
<name>A0A1H7NQA5_9RHOB</name>
<keyword evidence="3" id="KW-1133">Transmembrane helix</keyword>
<keyword evidence="2 3" id="KW-0472">Membrane</keyword>
<comment type="subcellular location">
    <subcellularLocation>
        <location evidence="2">Cell membrane</location>
        <topology evidence="2">Multi-pass membrane protein</topology>
    </subcellularLocation>
</comment>
<organism evidence="4 5">
    <name type="scientific">Jannaschia helgolandensis</name>
    <dbReference type="NCBI Taxonomy" id="188906"/>
    <lineage>
        <taxon>Bacteria</taxon>
        <taxon>Pseudomonadati</taxon>
        <taxon>Pseudomonadota</taxon>
        <taxon>Alphaproteobacteria</taxon>
        <taxon>Rhodobacterales</taxon>
        <taxon>Roseobacteraceae</taxon>
        <taxon>Jannaschia</taxon>
    </lineage>
</organism>
<dbReference type="PIRSF" id="PIRSF016661">
    <property type="entry name" value="BioY"/>
    <property type="match status" value="1"/>
</dbReference>
<dbReference type="PANTHER" id="PTHR34295:SF1">
    <property type="entry name" value="BIOTIN TRANSPORTER BIOY"/>
    <property type="match status" value="1"/>
</dbReference>
<dbReference type="RefSeq" id="WP_092763341.1">
    <property type="nucleotide sequence ID" value="NZ_FNZQ01000004.1"/>
</dbReference>
<dbReference type="EMBL" id="FNZQ01000004">
    <property type="protein sequence ID" value="SEL25740.1"/>
    <property type="molecule type" value="Genomic_DNA"/>
</dbReference>
<dbReference type="STRING" id="188906.SAMN04488526_2276"/>
<dbReference type="OrthoDB" id="9803495at2"/>
<reference evidence="4 5" key="1">
    <citation type="submission" date="2016-10" db="EMBL/GenBank/DDBJ databases">
        <authorList>
            <person name="de Groot N.N."/>
        </authorList>
    </citation>
    <scope>NUCLEOTIDE SEQUENCE [LARGE SCALE GENOMIC DNA]</scope>
    <source>
        <strain evidence="4 5">DSM 14858</strain>
    </source>
</reference>
<feature type="transmembrane region" description="Helical" evidence="3">
    <location>
        <begin position="114"/>
        <end position="132"/>
    </location>
</feature>
<protein>
    <recommendedName>
        <fullName evidence="2">Biotin transporter</fullName>
    </recommendedName>
</protein>
<proteinExistence type="inferred from homology"/>
<evidence type="ECO:0000313" key="5">
    <source>
        <dbReference type="Proteomes" id="UP000199283"/>
    </source>
</evidence>
<dbReference type="AlphaFoldDB" id="A0A1H7NQA5"/>
<feature type="transmembrane region" description="Helical" evidence="3">
    <location>
        <begin position="48"/>
        <end position="70"/>
    </location>
</feature>
<keyword evidence="3" id="KW-0812">Transmembrane</keyword>
<dbReference type="PANTHER" id="PTHR34295">
    <property type="entry name" value="BIOTIN TRANSPORTER BIOY"/>
    <property type="match status" value="1"/>
</dbReference>